<dbReference type="SUPFAM" id="SSF56112">
    <property type="entry name" value="Protein kinase-like (PK-like)"/>
    <property type="match status" value="1"/>
</dbReference>
<dbReference type="InterPro" id="IPR002575">
    <property type="entry name" value="Aminoglycoside_PTrfase"/>
</dbReference>
<evidence type="ECO:0000313" key="3">
    <source>
        <dbReference type="Proteomes" id="UP001596137"/>
    </source>
</evidence>
<comment type="caution">
    <text evidence="2">The sequence shown here is derived from an EMBL/GenBank/DDBJ whole genome shotgun (WGS) entry which is preliminary data.</text>
</comment>
<evidence type="ECO:0000313" key="2">
    <source>
        <dbReference type="EMBL" id="MFC6084254.1"/>
    </source>
</evidence>
<proteinExistence type="predicted"/>
<gene>
    <name evidence="2" type="ORF">ACFP1K_24045</name>
</gene>
<feature type="domain" description="Aminoglycoside phosphotransferase" evidence="1">
    <location>
        <begin position="110"/>
        <end position="180"/>
    </location>
</feature>
<sequence>MQHDEEPLSGGNVSEGVVRVGDTVRRPAGPWTPAVHALLAHLHSVGFDAAPRPLGIDDQGREILTFLPGQVVWPDRFSLLEPAHRLAHVARMIRDFHDAVQDFAAPPDARWQTLIPPDSSEIIAHHDLAPWNLVVGDGTPWAFIDWDAAGPGSRLWDLAYAVHGFIPLSAHPDWQRHDAAERLRVFVDAYGLDETARRELVPLLGRRTRSMHDFLRDQAAQGMRPWARLWAEGHGDAWRSDADYIELREDQWVRALLAG</sequence>
<keyword evidence="3" id="KW-1185">Reference proteome</keyword>
<name>A0ABW1NNJ4_9ACTN</name>
<dbReference type="Pfam" id="PF01636">
    <property type="entry name" value="APH"/>
    <property type="match status" value="1"/>
</dbReference>
<protein>
    <submittedName>
        <fullName evidence="2">Phosphotransferase enzyme family protein</fullName>
    </submittedName>
</protein>
<reference evidence="3" key="1">
    <citation type="journal article" date="2019" name="Int. J. Syst. Evol. Microbiol.">
        <title>The Global Catalogue of Microorganisms (GCM) 10K type strain sequencing project: providing services to taxonomists for standard genome sequencing and annotation.</title>
        <authorList>
            <consortium name="The Broad Institute Genomics Platform"/>
            <consortium name="The Broad Institute Genome Sequencing Center for Infectious Disease"/>
            <person name="Wu L."/>
            <person name="Ma J."/>
        </authorList>
    </citation>
    <scope>NUCLEOTIDE SEQUENCE [LARGE SCALE GENOMIC DNA]</scope>
    <source>
        <strain evidence="3">JCM 30346</strain>
    </source>
</reference>
<dbReference type="RefSeq" id="WP_380757113.1">
    <property type="nucleotide sequence ID" value="NZ_JBHSRF010000039.1"/>
</dbReference>
<organism evidence="2 3">
    <name type="scientific">Sphaerisporangium aureirubrum</name>
    <dbReference type="NCBI Taxonomy" id="1544736"/>
    <lineage>
        <taxon>Bacteria</taxon>
        <taxon>Bacillati</taxon>
        <taxon>Actinomycetota</taxon>
        <taxon>Actinomycetes</taxon>
        <taxon>Streptosporangiales</taxon>
        <taxon>Streptosporangiaceae</taxon>
        <taxon>Sphaerisporangium</taxon>
    </lineage>
</organism>
<dbReference type="EMBL" id="JBHSRF010000039">
    <property type="protein sequence ID" value="MFC6084254.1"/>
    <property type="molecule type" value="Genomic_DNA"/>
</dbReference>
<dbReference type="Gene3D" id="3.90.1200.10">
    <property type="match status" value="1"/>
</dbReference>
<accession>A0ABW1NNJ4</accession>
<evidence type="ECO:0000259" key="1">
    <source>
        <dbReference type="Pfam" id="PF01636"/>
    </source>
</evidence>
<dbReference type="InterPro" id="IPR011009">
    <property type="entry name" value="Kinase-like_dom_sf"/>
</dbReference>
<dbReference type="Proteomes" id="UP001596137">
    <property type="component" value="Unassembled WGS sequence"/>
</dbReference>